<gene>
    <name evidence="7" type="ORF">B0A55_00400</name>
</gene>
<comment type="caution">
    <text evidence="7">The sequence shown here is derived from an EMBL/GenBank/DDBJ whole genome shotgun (WGS) entry which is preliminary data.</text>
</comment>
<sequence length="395" mass="44445">MSNLLHDDTPTPASIPIVTRGNAFWRNGERFFVKGITYNPQNSNRAGGDRRAPVDALSEDHLPELEKDMAFVRDLGLNSISLYYHDPSKNHSRAMKHLEAKGIYVTIPLFSNLKALLAKPKNASSFKPNSDTWPMYDLQLIKDAFHLVRELSQYSNVLGFVVTGHIINRRHATKMAEVLRACIRDTKAFLHFLQRNRHIPVGVSACDVREFVIPQLRYFSAGAPSERADFFANKCYSWAGPSSFQISGWRNMVEAIAQTTRMPMLMAEYGTNIRIPRVWDEVLCLYSPDMTSVYTGGFVYTLLESGNSYGVVKVNEGGERVQGKDYANLKESFLKVNARSAEEVASGDVKPYEHWEGEFPPCDTTWEATPDIPPFPGGWEEVVREVLAESASPDV</sequence>
<evidence type="ECO:0000256" key="5">
    <source>
        <dbReference type="ARBA" id="ARBA00023180"/>
    </source>
</evidence>
<dbReference type="InterPro" id="IPR017853">
    <property type="entry name" value="GH"/>
</dbReference>
<evidence type="ECO:0000313" key="8">
    <source>
        <dbReference type="Proteomes" id="UP000309340"/>
    </source>
</evidence>
<keyword evidence="8" id="KW-1185">Reference proteome</keyword>
<dbReference type="EC" id="2.4.1.-" evidence="6"/>
<dbReference type="Proteomes" id="UP000309340">
    <property type="component" value="Unassembled WGS sequence"/>
</dbReference>
<proteinExistence type="inferred from homology"/>
<evidence type="ECO:0000256" key="3">
    <source>
        <dbReference type="ARBA" id="ARBA00022729"/>
    </source>
</evidence>
<dbReference type="PANTHER" id="PTHR31468">
    <property type="entry name" value="1,3-BETA-GLUCANOSYLTRANSFERASE GAS1"/>
    <property type="match status" value="1"/>
</dbReference>
<evidence type="ECO:0000256" key="1">
    <source>
        <dbReference type="ARBA" id="ARBA00004609"/>
    </source>
</evidence>
<dbReference type="GO" id="GO:0042124">
    <property type="term" value="F:1,3-beta-glucanosyltransferase activity"/>
    <property type="evidence" value="ECO:0007669"/>
    <property type="project" value="TreeGrafter"/>
</dbReference>
<keyword evidence="5" id="KW-0325">Glycoprotein</keyword>
<dbReference type="SUPFAM" id="SSF51445">
    <property type="entry name" value="(Trans)glycosidases"/>
    <property type="match status" value="1"/>
</dbReference>
<dbReference type="PANTHER" id="PTHR31468:SF2">
    <property type="entry name" value="1,3-BETA-GLUCANOSYLTRANSFERASE GAS1"/>
    <property type="match status" value="1"/>
</dbReference>
<dbReference type="GO" id="GO:0098552">
    <property type="term" value="C:side of membrane"/>
    <property type="evidence" value="ECO:0007669"/>
    <property type="project" value="UniProtKB-KW"/>
</dbReference>
<organism evidence="7 8">
    <name type="scientific">Friedmanniomyces simplex</name>
    <dbReference type="NCBI Taxonomy" id="329884"/>
    <lineage>
        <taxon>Eukaryota</taxon>
        <taxon>Fungi</taxon>
        <taxon>Dikarya</taxon>
        <taxon>Ascomycota</taxon>
        <taxon>Pezizomycotina</taxon>
        <taxon>Dothideomycetes</taxon>
        <taxon>Dothideomycetidae</taxon>
        <taxon>Mycosphaerellales</taxon>
        <taxon>Teratosphaeriaceae</taxon>
        <taxon>Friedmanniomyces</taxon>
    </lineage>
</organism>
<accession>A0A4U0Y451</accession>
<name>A0A4U0Y451_9PEZI</name>
<comment type="similarity">
    <text evidence="2 6">Belongs to the glycosyl hydrolase 72 family.</text>
</comment>
<reference evidence="7 8" key="1">
    <citation type="submission" date="2017-03" db="EMBL/GenBank/DDBJ databases">
        <title>Genomes of endolithic fungi from Antarctica.</title>
        <authorList>
            <person name="Coleine C."/>
            <person name="Masonjones S."/>
            <person name="Stajich J.E."/>
        </authorList>
    </citation>
    <scope>NUCLEOTIDE SEQUENCE [LARGE SCALE GENOMIC DNA]</scope>
    <source>
        <strain evidence="7 8">CCFEE 5184</strain>
    </source>
</reference>
<dbReference type="Gene3D" id="3.20.20.80">
    <property type="entry name" value="Glycosidases"/>
    <property type="match status" value="1"/>
</dbReference>
<evidence type="ECO:0000256" key="6">
    <source>
        <dbReference type="RuleBase" id="RU361209"/>
    </source>
</evidence>
<comment type="function">
    <text evidence="6">Splits internally a 1,3-beta-glucan molecule and transfers the newly generated reducing end (the donor) to the non-reducing end of another 1,3-beta-glucan molecule (the acceptor) forming a 1,3-beta linkage, resulting in the elongation of 1,3-beta-glucan chains in the cell wall.</text>
</comment>
<dbReference type="GO" id="GO:0071970">
    <property type="term" value="P:fungal-type cell wall (1-&gt;3)-beta-D-glucan biosynthetic process"/>
    <property type="evidence" value="ECO:0007669"/>
    <property type="project" value="TreeGrafter"/>
</dbReference>
<dbReference type="GO" id="GO:0005886">
    <property type="term" value="C:plasma membrane"/>
    <property type="evidence" value="ECO:0007669"/>
    <property type="project" value="UniProtKB-SubCell"/>
</dbReference>
<dbReference type="Pfam" id="PF03198">
    <property type="entry name" value="Glyco_hydro_72"/>
    <property type="match status" value="1"/>
</dbReference>
<dbReference type="InterPro" id="IPR004886">
    <property type="entry name" value="Glucanosyltransferase"/>
</dbReference>
<keyword evidence="6" id="KW-0808">Transferase</keyword>
<comment type="subcellular location">
    <subcellularLocation>
        <location evidence="1 6">Cell membrane</location>
        <topology evidence="1 6">Lipid-anchor</topology>
        <topology evidence="1 6">GPI-anchor</topology>
    </subcellularLocation>
</comment>
<keyword evidence="6" id="KW-0472">Membrane</keyword>
<dbReference type="AlphaFoldDB" id="A0A4U0Y451"/>
<dbReference type="EMBL" id="NAJQ01000006">
    <property type="protein sequence ID" value="TKA83596.1"/>
    <property type="molecule type" value="Genomic_DNA"/>
</dbReference>
<protein>
    <recommendedName>
        <fullName evidence="6">1,3-beta-glucanosyltransferase</fullName>
        <ecNumber evidence="6">2.4.1.-</ecNumber>
    </recommendedName>
</protein>
<evidence type="ECO:0000256" key="2">
    <source>
        <dbReference type="ARBA" id="ARBA00007528"/>
    </source>
</evidence>
<keyword evidence="4" id="KW-1015">Disulfide bond</keyword>
<dbReference type="GO" id="GO:0031505">
    <property type="term" value="P:fungal-type cell wall organization"/>
    <property type="evidence" value="ECO:0007669"/>
    <property type="project" value="TreeGrafter"/>
</dbReference>
<evidence type="ECO:0000256" key="4">
    <source>
        <dbReference type="ARBA" id="ARBA00023157"/>
    </source>
</evidence>
<keyword evidence="3" id="KW-0732">Signal</keyword>
<dbReference type="STRING" id="329884.A0A4U0Y451"/>
<dbReference type="OrthoDB" id="1055148at2759"/>
<keyword evidence="6" id="KW-0449">Lipoprotein</keyword>
<evidence type="ECO:0000313" key="7">
    <source>
        <dbReference type="EMBL" id="TKA83596.1"/>
    </source>
</evidence>
<keyword evidence="6" id="KW-0336">GPI-anchor</keyword>